<protein>
    <recommendedName>
        <fullName evidence="6">Peptidyl-prolyl cis-trans isomerase</fullName>
        <shortName evidence="6">PPIase</shortName>
        <ecNumber evidence="6">5.2.1.8</ecNumber>
    </recommendedName>
</protein>
<sequence length="195" mass="21329">MDFPQLQPAQQVGPKATFHTNHGDIEVLLFPTQAPKAVENFITHARDGYFDGVIFHRVIRDFMIQGGDPQGTGFGGESIWGKTFEDEFSDDLFNLNGSLSMANGGPMTNGSQFFIVQASQLPDGFASQMQAAGYPQEIIDAYQTKGGTPWLDHRHTVFGHVIAGMEKVNEIAEVATDASDKPLKDVVINNITIID</sequence>
<evidence type="ECO:0000256" key="6">
    <source>
        <dbReference type="RuleBase" id="RU363019"/>
    </source>
</evidence>
<dbReference type="PROSITE" id="PS50072">
    <property type="entry name" value="CSA_PPIASE_2"/>
    <property type="match status" value="1"/>
</dbReference>
<dbReference type="InterPro" id="IPR044666">
    <property type="entry name" value="Cyclophilin_A-like"/>
</dbReference>
<keyword evidence="4 6" id="KW-0697">Rotamase</keyword>
<dbReference type="RefSeq" id="WP_205143498.1">
    <property type="nucleotide sequence ID" value="NZ_JAFBDN010000006.1"/>
</dbReference>
<dbReference type="PROSITE" id="PS00170">
    <property type="entry name" value="CSA_PPIASE_1"/>
    <property type="match status" value="1"/>
</dbReference>
<evidence type="ECO:0000313" key="8">
    <source>
        <dbReference type="EMBL" id="MCM2437361.1"/>
    </source>
</evidence>
<evidence type="ECO:0000256" key="3">
    <source>
        <dbReference type="ARBA" id="ARBA00007365"/>
    </source>
</evidence>
<dbReference type="SUPFAM" id="SSF50891">
    <property type="entry name" value="Cyclophilin-like"/>
    <property type="match status" value="1"/>
</dbReference>
<dbReference type="PANTHER" id="PTHR45625">
    <property type="entry name" value="PEPTIDYL-PROLYL CIS-TRANS ISOMERASE-RELATED"/>
    <property type="match status" value="1"/>
</dbReference>
<comment type="catalytic activity">
    <reaction evidence="1 6">
        <text>[protein]-peptidylproline (omega=180) = [protein]-peptidylproline (omega=0)</text>
        <dbReference type="Rhea" id="RHEA:16237"/>
        <dbReference type="Rhea" id="RHEA-COMP:10747"/>
        <dbReference type="Rhea" id="RHEA-COMP:10748"/>
        <dbReference type="ChEBI" id="CHEBI:83833"/>
        <dbReference type="ChEBI" id="CHEBI:83834"/>
        <dbReference type="EC" id="5.2.1.8"/>
    </reaction>
</comment>
<keyword evidence="5 6" id="KW-0413">Isomerase</keyword>
<comment type="caution">
    <text evidence="8">The sequence shown here is derived from an EMBL/GenBank/DDBJ whole genome shotgun (WGS) entry which is preliminary data.</text>
</comment>
<accession>A0ABT0VHP4</accession>
<organism evidence="8 9">
    <name type="scientific">Periweissella beninensis</name>
    <dbReference type="NCBI Taxonomy" id="504936"/>
    <lineage>
        <taxon>Bacteria</taxon>
        <taxon>Bacillati</taxon>
        <taxon>Bacillota</taxon>
        <taxon>Bacilli</taxon>
        <taxon>Lactobacillales</taxon>
        <taxon>Lactobacillaceae</taxon>
        <taxon>Periweissella</taxon>
    </lineage>
</organism>
<dbReference type="PRINTS" id="PR00153">
    <property type="entry name" value="CSAPPISMRASE"/>
</dbReference>
<dbReference type="InterPro" id="IPR029000">
    <property type="entry name" value="Cyclophilin-like_dom_sf"/>
</dbReference>
<dbReference type="Pfam" id="PF00160">
    <property type="entry name" value="Pro_isomerase"/>
    <property type="match status" value="1"/>
</dbReference>
<dbReference type="EC" id="5.2.1.8" evidence="6"/>
<dbReference type="InterPro" id="IPR020892">
    <property type="entry name" value="Cyclophilin-type_PPIase_CS"/>
</dbReference>
<dbReference type="InterPro" id="IPR002130">
    <property type="entry name" value="Cyclophilin-type_PPIase_dom"/>
</dbReference>
<comment type="similarity">
    <text evidence="3 6">Belongs to the cyclophilin-type PPIase family.</text>
</comment>
<dbReference type="Gene3D" id="2.40.100.10">
    <property type="entry name" value="Cyclophilin-like"/>
    <property type="match status" value="1"/>
</dbReference>
<dbReference type="PANTHER" id="PTHR45625:SF4">
    <property type="entry name" value="PEPTIDYLPROLYL ISOMERASE DOMAIN AND WD REPEAT-CONTAINING PROTEIN 1"/>
    <property type="match status" value="1"/>
</dbReference>
<evidence type="ECO:0000256" key="4">
    <source>
        <dbReference type="ARBA" id="ARBA00023110"/>
    </source>
</evidence>
<dbReference type="GO" id="GO:0003755">
    <property type="term" value="F:peptidyl-prolyl cis-trans isomerase activity"/>
    <property type="evidence" value="ECO:0007669"/>
    <property type="project" value="UniProtKB-EC"/>
</dbReference>
<dbReference type="InterPro" id="IPR024936">
    <property type="entry name" value="Cyclophilin-type_PPIase"/>
</dbReference>
<evidence type="ECO:0000256" key="1">
    <source>
        <dbReference type="ARBA" id="ARBA00000971"/>
    </source>
</evidence>
<evidence type="ECO:0000256" key="2">
    <source>
        <dbReference type="ARBA" id="ARBA00002388"/>
    </source>
</evidence>
<evidence type="ECO:0000259" key="7">
    <source>
        <dbReference type="PROSITE" id="PS50072"/>
    </source>
</evidence>
<name>A0ABT0VHP4_9LACO</name>
<comment type="function">
    <text evidence="2 6">PPIases accelerate the folding of proteins. It catalyzes the cis-trans isomerization of proline imidic peptide bonds in oligopeptides.</text>
</comment>
<keyword evidence="9" id="KW-1185">Reference proteome</keyword>
<proteinExistence type="inferred from homology"/>
<dbReference type="Proteomes" id="UP001057481">
    <property type="component" value="Unassembled WGS sequence"/>
</dbReference>
<dbReference type="PIRSF" id="PIRSF001467">
    <property type="entry name" value="Peptidylpro_ismrse"/>
    <property type="match status" value="1"/>
</dbReference>
<reference evidence="8" key="1">
    <citation type="submission" date="2021-04" db="EMBL/GenBank/DDBJ databases">
        <title>Taxonomic assessment of Weissella genus.</title>
        <authorList>
            <person name="Fanelli F."/>
            <person name="Chieffi D."/>
            <person name="Dell'Aquila A."/>
            <person name="Gyu-Sung C."/>
            <person name="Franz C.M.A.P."/>
            <person name="Fusco V."/>
        </authorList>
    </citation>
    <scope>NUCLEOTIDE SEQUENCE</scope>
    <source>
        <strain evidence="8">LMG 25373</strain>
    </source>
</reference>
<evidence type="ECO:0000256" key="5">
    <source>
        <dbReference type="ARBA" id="ARBA00023235"/>
    </source>
</evidence>
<dbReference type="EMBL" id="JAGMVS010000063">
    <property type="protein sequence ID" value="MCM2437361.1"/>
    <property type="molecule type" value="Genomic_DNA"/>
</dbReference>
<gene>
    <name evidence="8" type="ORF">KAK10_05500</name>
</gene>
<evidence type="ECO:0000313" key="9">
    <source>
        <dbReference type="Proteomes" id="UP001057481"/>
    </source>
</evidence>
<feature type="domain" description="PPIase cyclophilin-type" evidence="7">
    <location>
        <begin position="19"/>
        <end position="193"/>
    </location>
</feature>